<keyword evidence="1" id="KW-1133">Transmembrane helix</keyword>
<keyword evidence="1" id="KW-0812">Transmembrane</keyword>
<evidence type="ECO:0000256" key="1">
    <source>
        <dbReference type="SAM" id="Phobius"/>
    </source>
</evidence>
<accession>A0ABR5HKW2</accession>
<protein>
    <submittedName>
        <fullName evidence="2">Uncharacterized protein</fullName>
    </submittedName>
</protein>
<feature type="transmembrane region" description="Helical" evidence="1">
    <location>
        <begin position="89"/>
        <end position="109"/>
    </location>
</feature>
<proteinExistence type="predicted"/>
<evidence type="ECO:0000313" key="2">
    <source>
        <dbReference type="EMBL" id="KMQ79990.1"/>
    </source>
</evidence>
<dbReference type="EMBL" id="LELG01000201">
    <property type="protein sequence ID" value="KMQ79990.1"/>
    <property type="molecule type" value="Genomic_DNA"/>
</dbReference>
<organism evidence="2 3">
    <name type="scientific">Candidatus Burkholderia pumila</name>
    <dbReference type="NCBI Taxonomy" id="1090375"/>
    <lineage>
        <taxon>Bacteria</taxon>
        <taxon>Pseudomonadati</taxon>
        <taxon>Pseudomonadota</taxon>
        <taxon>Betaproteobacteria</taxon>
        <taxon>Burkholderiales</taxon>
        <taxon>Burkholderiaceae</taxon>
        <taxon>Burkholderia</taxon>
    </lineage>
</organism>
<evidence type="ECO:0000313" key="3">
    <source>
        <dbReference type="Proteomes" id="UP000242951"/>
    </source>
</evidence>
<name>A0ABR5HKW2_9BURK</name>
<feature type="transmembrane region" description="Helical" evidence="1">
    <location>
        <begin position="21"/>
        <end position="43"/>
    </location>
</feature>
<gene>
    <name evidence="2" type="ORF">BPMI_02210c</name>
</gene>
<dbReference type="Proteomes" id="UP000242951">
    <property type="component" value="Unassembled WGS sequence"/>
</dbReference>
<keyword evidence="3" id="KW-1185">Reference proteome</keyword>
<comment type="caution">
    <text evidence="2">The sequence shown here is derived from an EMBL/GenBank/DDBJ whole genome shotgun (WGS) entry which is preliminary data.</text>
</comment>
<keyword evidence="1" id="KW-0472">Membrane</keyword>
<sequence>MHRNIRLVGVSFWASSRGNPLLSYLIVSNGIGLSVTVLTRLLSRVLGGRLSVLRVLIVAPLSVVIGVELGAWTFGGIPSLIERTSVHTWLGYASSFFVVCAISVAVTLVI</sequence>
<feature type="transmembrane region" description="Helical" evidence="1">
    <location>
        <begin position="55"/>
        <end position="77"/>
    </location>
</feature>
<reference evidence="2 3" key="1">
    <citation type="submission" date="2015-06" db="EMBL/GenBank/DDBJ databases">
        <title>Comparative genomics of Burkholderia leaf nodule symbionts.</title>
        <authorList>
            <person name="Carlier A."/>
            <person name="Eberl L."/>
            <person name="Pinto-Carbo M."/>
        </authorList>
    </citation>
    <scope>NUCLEOTIDE SEQUENCE [LARGE SCALE GENOMIC DNA]</scope>
    <source>
        <strain evidence="2 3">UZHbot3</strain>
    </source>
</reference>